<reference evidence="1 2" key="1">
    <citation type="submission" date="2011-10" db="EMBL/GenBank/DDBJ databases">
        <title>Metabolic and evolutionary patterns in the extreme acidophile Ferroplasma acidiphilum.</title>
        <authorList>
            <person name="Golyshina O.V."/>
            <person name="Kozyavkin S.A."/>
            <person name="Tatusov R.L."/>
            <person name="Slesarev A.I."/>
            <person name="Golyshin P.N."/>
        </authorList>
    </citation>
    <scope>NUCLEOTIDE SEQUENCE [LARGE SCALE GENOMIC DNA]</scope>
    <source>
        <strain evidence="2">Y</strain>
    </source>
</reference>
<dbReference type="Proteomes" id="UP000192050">
    <property type="component" value="Chromosome"/>
</dbReference>
<dbReference type="KEGG" id="fai:FAD_1414"/>
<protein>
    <submittedName>
        <fullName evidence="1">Uncharacterized protein</fullName>
    </submittedName>
</protein>
<keyword evidence="2" id="KW-1185">Reference proteome</keyword>
<dbReference type="RefSeq" id="WP_196795587.1">
    <property type="nucleotide sequence ID" value="NZ_CP015363.1"/>
</dbReference>
<dbReference type="AlphaFoldDB" id="A0A1V0N569"/>
<accession>A0A1V0N569</accession>
<dbReference type="STRING" id="74969.FAD_1414"/>
<name>A0A1V0N569_9ARCH</name>
<evidence type="ECO:0000313" key="2">
    <source>
        <dbReference type="Proteomes" id="UP000192050"/>
    </source>
</evidence>
<sequence>MGQTTENVGYTRNRNYNTAMRLKTIAYNIIVILNRGIKEKPKEIMKIAIFENIRHFIKHKLV</sequence>
<gene>
    <name evidence="1" type="ORF">FAD_1414</name>
</gene>
<proteinExistence type="predicted"/>
<evidence type="ECO:0000313" key="1">
    <source>
        <dbReference type="EMBL" id="ARD85273.1"/>
    </source>
</evidence>
<organism evidence="1 2">
    <name type="scientific">Ferroplasma acidiphilum</name>
    <dbReference type="NCBI Taxonomy" id="74969"/>
    <lineage>
        <taxon>Archaea</taxon>
        <taxon>Methanobacteriati</taxon>
        <taxon>Thermoplasmatota</taxon>
        <taxon>Thermoplasmata</taxon>
        <taxon>Thermoplasmatales</taxon>
        <taxon>Ferroplasmaceae</taxon>
        <taxon>Ferroplasma</taxon>
    </lineage>
</organism>
<dbReference type="GeneID" id="31676907"/>
<dbReference type="EMBL" id="CP015363">
    <property type="protein sequence ID" value="ARD85273.1"/>
    <property type="molecule type" value="Genomic_DNA"/>
</dbReference>